<organism evidence="2 3">
    <name type="scientific">Favolaschia claudopus</name>
    <dbReference type="NCBI Taxonomy" id="2862362"/>
    <lineage>
        <taxon>Eukaryota</taxon>
        <taxon>Fungi</taxon>
        <taxon>Dikarya</taxon>
        <taxon>Basidiomycota</taxon>
        <taxon>Agaricomycotina</taxon>
        <taxon>Agaricomycetes</taxon>
        <taxon>Agaricomycetidae</taxon>
        <taxon>Agaricales</taxon>
        <taxon>Marasmiineae</taxon>
        <taxon>Mycenaceae</taxon>
        <taxon>Favolaschia</taxon>
    </lineage>
</organism>
<evidence type="ECO:0000256" key="1">
    <source>
        <dbReference type="SAM" id="MobiDB-lite"/>
    </source>
</evidence>
<feature type="region of interest" description="Disordered" evidence="1">
    <location>
        <begin position="1"/>
        <end position="40"/>
    </location>
</feature>
<keyword evidence="3" id="KW-1185">Reference proteome</keyword>
<dbReference type="EMBL" id="JAWWNJ010000011">
    <property type="protein sequence ID" value="KAK7044336.1"/>
    <property type="molecule type" value="Genomic_DNA"/>
</dbReference>
<feature type="region of interest" description="Disordered" evidence="1">
    <location>
        <begin position="183"/>
        <end position="214"/>
    </location>
</feature>
<reference evidence="2 3" key="1">
    <citation type="journal article" date="2024" name="J Genomics">
        <title>Draft genome sequencing and assembly of Favolaschia claudopus CIRM-BRFM 2984 isolated from oak limbs.</title>
        <authorList>
            <person name="Navarro D."/>
            <person name="Drula E."/>
            <person name="Chaduli D."/>
            <person name="Cazenave R."/>
            <person name="Ahrendt S."/>
            <person name="Wang J."/>
            <person name="Lipzen A."/>
            <person name="Daum C."/>
            <person name="Barry K."/>
            <person name="Grigoriev I.V."/>
            <person name="Favel A."/>
            <person name="Rosso M.N."/>
            <person name="Martin F."/>
        </authorList>
    </citation>
    <scope>NUCLEOTIDE SEQUENCE [LARGE SCALE GENOMIC DNA]</scope>
    <source>
        <strain evidence="2 3">CIRM-BRFM 2984</strain>
    </source>
</reference>
<dbReference type="Proteomes" id="UP001362999">
    <property type="component" value="Unassembled WGS sequence"/>
</dbReference>
<evidence type="ECO:0000313" key="2">
    <source>
        <dbReference type="EMBL" id="KAK7044336.1"/>
    </source>
</evidence>
<evidence type="ECO:0000313" key="3">
    <source>
        <dbReference type="Proteomes" id="UP001362999"/>
    </source>
</evidence>
<gene>
    <name evidence="2" type="ORF">R3P38DRAFT_3431529</name>
</gene>
<feature type="region of interest" description="Disordered" evidence="1">
    <location>
        <begin position="125"/>
        <end position="149"/>
    </location>
</feature>
<feature type="region of interest" description="Disordered" evidence="1">
    <location>
        <begin position="84"/>
        <end position="103"/>
    </location>
</feature>
<feature type="compositionally biased region" description="Basic and acidic residues" evidence="1">
    <location>
        <begin position="128"/>
        <end position="149"/>
    </location>
</feature>
<protein>
    <submittedName>
        <fullName evidence="2">Uncharacterized protein</fullName>
    </submittedName>
</protein>
<feature type="compositionally biased region" description="Basic and acidic residues" evidence="1">
    <location>
        <begin position="184"/>
        <end position="214"/>
    </location>
</feature>
<name>A0AAW0CVR0_9AGAR</name>
<proteinExistence type="predicted"/>
<comment type="caution">
    <text evidence="2">The sequence shown here is derived from an EMBL/GenBank/DDBJ whole genome shotgun (WGS) entry which is preliminary data.</text>
</comment>
<dbReference type="AlphaFoldDB" id="A0AAW0CVR0"/>
<accession>A0AAW0CVR0</accession>
<sequence>MPLHAQADADTSEELEADEFGRGYGGVGLEGRSQRKRGFGRRQDDERKCIICIQKMRLDANGLRRTCEKPILEAVGLKARVSSAPPPRIEERKTLRGGAGPFVSPVTAMRDSEHLMHEEYTDGMPHAIDNRQTGERDSGYRARKGQGKDEVRSRASVNIWSRVRENQRSSVIHGCELLGQCGADGRRKEAEKNDFDHTASERYMEAGEKAATRL</sequence>